<protein>
    <submittedName>
        <fullName evidence="4">Uncharacterized protein</fullName>
    </submittedName>
</protein>
<dbReference type="GO" id="GO:0004803">
    <property type="term" value="F:transposase activity"/>
    <property type="evidence" value="ECO:0007669"/>
    <property type="project" value="InterPro"/>
</dbReference>
<comment type="caution">
    <text evidence="4">The sequence shown here is derived from an EMBL/GenBank/DDBJ whole genome shotgun (WGS) entry which is preliminary data.</text>
</comment>
<dbReference type="InterPro" id="IPR002525">
    <property type="entry name" value="Transp_IS110-like_N"/>
</dbReference>
<dbReference type="EMBL" id="ASSO01000005">
    <property type="protein sequence ID" value="EOS09984.1"/>
    <property type="molecule type" value="Genomic_DNA"/>
</dbReference>
<dbReference type="EMBL" id="ASSO01000011">
    <property type="protein sequence ID" value="EOS06470.1"/>
    <property type="molecule type" value="Genomic_DNA"/>
</dbReference>
<evidence type="ECO:0000259" key="2">
    <source>
        <dbReference type="Pfam" id="PF02371"/>
    </source>
</evidence>
<dbReference type="Pfam" id="PF01548">
    <property type="entry name" value="DEDD_Tnp_IS110"/>
    <property type="match status" value="1"/>
</dbReference>
<dbReference type="Proteomes" id="UP000014212">
    <property type="component" value="Unassembled WGS sequence"/>
</dbReference>
<reference evidence="4 5" key="1">
    <citation type="submission" date="2013-04" db="EMBL/GenBank/DDBJ databases">
        <title>The Genome Sequence of Bacteroides uniformis dnLKV2.</title>
        <authorList>
            <consortium name="The Broad Institute Genomics Platform"/>
            <consortium name="The Broad Institute Genome Sequencing Center for Infectious Disease"/>
            <person name="Earl A."/>
            <person name="Xavier R."/>
            <person name="Kuhn K."/>
            <person name="Stappenbeck T."/>
            <person name="Walker B."/>
            <person name="Young S."/>
            <person name="Zeng Q."/>
            <person name="Gargeya S."/>
            <person name="Fitzgerald M."/>
            <person name="Haas B."/>
            <person name="Abouelleil A."/>
            <person name="Allen A.W."/>
            <person name="Alvarado L."/>
            <person name="Arachchi H.M."/>
            <person name="Berlin A.M."/>
            <person name="Chapman S.B."/>
            <person name="Gainer-Dewar J."/>
            <person name="Goldberg J."/>
            <person name="Griggs A."/>
            <person name="Gujja S."/>
            <person name="Hansen M."/>
            <person name="Howarth C."/>
            <person name="Imamovic A."/>
            <person name="Ireland A."/>
            <person name="Larimer J."/>
            <person name="McCowan C."/>
            <person name="Murphy C."/>
            <person name="Pearson M."/>
            <person name="Poon T.W."/>
            <person name="Priest M."/>
            <person name="Roberts A."/>
            <person name="Saif S."/>
            <person name="Shea T."/>
            <person name="Sisk P."/>
            <person name="Sykes S."/>
            <person name="Wortman J."/>
            <person name="Nusbaum C."/>
            <person name="Birren B."/>
        </authorList>
    </citation>
    <scope>NUCLEOTIDE SEQUENCE [LARGE SCALE GENOMIC DNA]</scope>
    <source>
        <strain evidence="4">DnLKV2</strain>
        <strain evidence="5">dnLKV2</strain>
    </source>
</reference>
<dbReference type="InterPro" id="IPR003346">
    <property type="entry name" value="Transposase_20"/>
</dbReference>
<dbReference type="Pfam" id="PF02371">
    <property type="entry name" value="Transposase_20"/>
    <property type="match status" value="1"/>
</dbReference>
<gene>
    <name evidence="4" type="ORF">C801_00957</name>
    <name evidence="3" type="ORF">C801_03338</name>
</gene>
<sequence length="342" mass="38661">MQPRFKPTVYFRQCVGIDIAKSTFMACLSMLDAEGCSTSPIEFTNDRHGFNQFVRWTRKESLKGYPLCFVMEPTGVYYEALAMHLTKLGMTVHVVPANRVRDFAKYEGYKTKTDKIDAYILSMLGCENRKLKNWAAPDEQFASIRSLCRLRTSLVKHSTMLKNRLGALTVSSFSDKKTVRICSAALDDIDKNIYKAETEIRNLIDKSEQFKEAVRLSTTIPGIGQTTAAAILAEVGCFANFNNHRQVVSFAGLDVVARQSGPQDPKRHISKKGNSTIRSMLYICAMSAIRFNPKMREFYDRIKKSNPSGKVALVAVMRKLLILMYSVCKSKKPYDPEHSTKN</sequence>
<dbReference type="PATRIC" id="fig|1235787.3.peg.3392"/>
<dbReference type="NCBIfam" id="NF033542">
    <property type="entry name" value="transpos_IS110"/>
    <property type="match status" value="1"/>
</dbReference>
<dbReference type="InterPro" id="IPR047650">
    <property type="entry name" value="Transpos_IS110"/>
</dbReference>
<dbReference type="PANTHER" id="PTHR33055:SF13">
    <property type="entry name" value="TRANSPOSASE"/>
    <property type="match status" value="1"/>
</dbReference>
<evidence type="ECO:0000259" key="1">
    <source>
        <dbReference type="Pfam" id="PF01548"/>
    </source>
</evidence>
<dbReference type="GO" id="GO:0006313">
    <property type="term" value="P:DNA transposition"/>
    <property type="evidence" value="ECO:0007669"/>
    <property type="project" value="InterPro"/>
</dbReference>
<dbReference type="GO" id="GO:0003677">
    <property type="term" value="F:DNA binding"/>
    <property type="evidence" value="ECO:0007669"/>
    <property type="project" value="InterPro"/>
</dbReference>
<dbReference type="RefSeq" id="WP_016272550.1">
    <property type="nucleotide sequence ID" value="NZ_KE159482.1"/>
</dbReference>
<accession>R9I1A3</accession>
<evidence type="ECO:0000313" key="3">
    <source>
        <dbReference type="EMBL" id="EOS06470.1"/>
    </source>
</evidence>
<dbReference type="AlphaFoldDB" id="R9I1A3"/>
<evidence type="ECO:0000313" key="4">
    <source>
        <dbReference type="EMBL" id="EOS09984.1"/>
    </source>
</evidence>
<feature type="domain" description="Transposase IS116/IS110/IS902 C-terminal" evidence="2">
    <location>
        <begin position="218"/>
        <end position="299"/>
    </location>
</feature>
<dbReference type="HOGENOM" id="CLU_036902_5_0_10"/>
<proteinExistence type="predicted"/>
<name>R9I1A3_BACUN</name>
<dbReference type="PANTHER" id="PTHR33055">
    <property type="entry name" value="TRANSPOSASE FOR INSERTION SEQUENCE ELEMENT IS1111A"/>
    <property type="match status" value="1"/>
</dbReference>
<feature type="domain" description="Transposase IS110-like N-terminal" evidence="1">
    <location>
        <begin position="15"/>
        <end position="168"/>
    </location>
</feature>
<evidence type="ECO:0000313" key="5">
    <source>
        <dbReference type="Proteomes" id="UP000014212"/>
    </source>
</evidence>
<organism evidence="4 5">
    <name type="scientific">Bacteroides uniformis dnLKV2</name>
    <dbReference type="NCBI Taxonomy" id="1235787"/>
    <lineage>
        <taxon>Bacteria</taxon>
        <taxon>Pseudomonadati</taxon>
        <taxon>Bacteroidota</taxon>
        <taxon>Bacteroidia</taxon>
        <taxon>Bacteroidales</taxon>
        <taxon>Bacteroidaceae</taxon>
        <taxon>Bacteroides</taxon>
    </lineage>
</organism>